<dbReference type="eggNOG" id="COG1215">
    <property type="taxonomic scope" value="Bacteria"/>
</dbReference>
<keyword evidence="4" id="KW-0812">Transmembrane</keyword>
<sequence>MPFLTTIWNIIQVLIGYNLILPILLFFMWLIFGKKRLPKITSPIETEPDYAIIVTAYQFTDNLEAVVKSIKKVNYSNYIIYIVADNCDISNLKFEDEKVVLLKPDSIIASNTGSHQYAIDHFIRNHQRLTIIDSDNLVHPEYFQELNKYFNKGYIAVQGIRSAKNLDTTYSRLDAARDIYYHFYDGKVLNQLGSSATLAGSGMAFNTDLYKDFLKQNQVKGAGFDKILQYFIIKQDLRIAFAENAVVFDEKTSQSHQLVKQRARWINTWLKYFKLGFTVLRKGIMNFSLNQTLFGVILLRPPLFIFLILSFICLFINIITGNYFNVTLWSSALIVFVIGFALALLFSETDKKIYSSLIGIPKFVFLQIISLIKSRNANKHSVATQHYHTKNLEEID</sequence>
<accession>F0SBF9</accession>
<proteinExistence type="inferred from homology"/>
<dbReference type="SUPFAM" id="SSF53448">
    <property type="entry name" value="Nucleotide-diphospho-sugar transferases"/>
    <property type="match status" value="1"/>
</dbReference>
<protein>
    <submittedName>
        <fullName evidence="5">Cell wall biogenesis glycosyltransferase-like protein</fullName>
    </submittedName>
</protein>
<dbReference type="EMBL" id="CP002545">
    <property type="protein sequence ID" value="ADY51605.1"/>
    <property type="molecule type" value="Genomic_DNA"/>
</dbReference>
<dbReference type="HOGENOM" id="CLU_023978_5_1_10"/>
<evidence type="ECO:0000256" key="4">
    <source>
        <dbReference type="SAM" id="Phobius"/>
    </source>
</evidence>
<name>F0SBF9_PSESL</name>
<dbReference type="KEGG" id="psn:Pedsa_1034"/>
<dbReference type="Pfam" id="PF13641">
    <property type="entry name" value="Glyco_tranf_2_3"/>
    <property type="match status" value="1"/>
</dbReference>
<reference evidence="6" key="2">
    <citation type="submission" date="2011-02" db="EMBL/GenBank/DDBJ databases">
        <title>The complete genome of Pedobacter saltans DSM 12145.</title>
        <authorList>
            <consortium name="US DOE Joint Genome Institute (JGI-PGF)"/>
            <person name="Lucas S."/>
            <person name="Copeland A."/>
            <person name="Lapidus A."/>
            <person name="Bruce D."/>
            <person name="Goodwin L."/>
            <person name="Pitluck S."/>
            <person name="Kyrpides N."/>
            <person name="Mavromatis K."/>
            <person name="Pagani I."/>
            <person name="Ivanova N."/>
            <person name="Ovchinnikova G."/>
            <person name="Lu M."/>
            <person name="Detter J.C."/>
            <person name="Han C."/>
            <person name="Land M."/>
            <person name="Hauser L."/>
            <person name="Markowitz V."/>
            <person name="Cheng J.-F."/>
            <person name="Hugenholtz P."/>
            <person name="Woyke T."/>
            <person name="Wu D."/>
            <person name="Tindall B."/>
            <person name="Pomrenke H.G."/>
            <person name="Brambilla E."/>
            <person name="Klenk H.-P."/>
            <person name="Eisen J.A."/>
        </authorList>
    </citation>
    <scope>NUCLEOTIDE SEQUENCE [LARGE SCALE GENOMIC DNA]</scope>
    <source>
        <strain evidence="6">ATCC 51119 / DSM 12145 / JCM 21818 / LMG 10337 / NBRC 100064 / NCIMB 13643</strain>
    </source>
</reference>
<dbReference type="OrthoDB" id="1523666at2"/>
<evidence type="ECO:0000256" key="2">
    <source>
        <dbReference type="ARBA" id="ARBA00022676"/>
    </source>
</evidence>
<dbReference type="RefSeq" id="WP_013632104.1">
    <property type="nucleotide sequence ID" value="NC_015177.1"/>
</dbReference>
<comment type="similarity">
    <text evidence="1">Belongs to the glycosyltransferase 2 family.</text>
</comment>
<keyword evidence="3" id="KW-0808">Transferase</keyword>
<dbReference type="Gene3D" id="3.90.550.10">
    <property type="entry name" value="Spore Coat Polysaccharide Biosynthesis Protein SpsA, Chain A"/>
    <property type="match status" value="1"/>
</dbReference>
<keyword evidence="6" id="KW-1185">Reference proteome</keyword>
<feature type="transmembrane region" description="Helical" evidence="4">
    <location>
        <begin position="353"/>
        <end position="372"/>
    </location>
</feature>
<organism evidence="5 6">
    <name type="scientific">Pseudopedobacter saltans (strain ATCC 51119 / DSM 12145 / JCM 21818 / CCUG 39354 / LMG 10337 / NBRC 100064 / NCIMB 13643)</name>
    <name type="common">Pedobacter saltans</name>
    <dbReference type="NCBI Taxonomy" id="762903"/>
    <lineage>
        <taxon>Bacteria</taxon>
        <taxon>Pseudomonadati</taxon>
        <taxon>Bacteroidota</taxon>
        <taxon>Sphingobacteriia</taxon>
        <taxon>Sphingobacteriales</taxon>
        <taxon>Sphingobacteriaceae</taxon>
        <taxon>Pseudopedobacter</taxon>
    </lineage>
</organism>
<dbReference type="Proteomes" id="UP000000310">
    <property type="component" value="Chromosome"/>
</dbReference>
<dbReference type="STRING" id="762903.Pedsa_1034"/>
<keyword evidence="4" id="KW-0472">Membrane</keyword>
<feature type="transmembrane region" description="Helical" evidence="4">
    <location>
        <begin position="6"/>
        <end position="32"/>
    </location>
</feature>
<dbReference type="GO" id="GO:0016757">
    <property type="term" value="F:glycosyltransferase activity"/>
    <property type="evidence" value="ECO:0007669"/>
    <property type="project" value="UniProtKB-KW"/>
</dbReference>
<evidence type="ECO:0000256" key="3">
    <source>
        <dbReference type="ARBA" id="ARBA00022679"/>
    </source>
</evidence>
<evidence type="ECO:0000313" key="5">
    <source>
        <dbReference type="EMBL" id="ADY51605.1"/>
    </source>
</evidence>
<keyword evidence="4" id="KW-1133">Transmembrane helix</keyword>
<dbReference type="InterPro" id="IPR029044">
    <property type="entry name" value="Nucleotide-diphossugar_trans"/>
</dbReference>
<reference evidence="5 6" key="1">
    <citation type="journal article" date="2011" name="Stand. Genomic Sci.">
        <title>Complete genome sequence of the gliding, heparinolytic Pedobacter saltans type strain (113).</title>
        <authorList>
            <person name="Liolios K."/>
            <person name="Sikorski J."/>
            <person name="Lu M."/>
            <person name="Nolan M."/>
            <person name="Lapidus A."/>
            <person name="Lucas S."/>
            <person name="Hammon N."/>
            <person name="Deshpande S."/>
            <person name="Cheng J.F."/>
            <person name="Tapia R."/>
            <person name="Han C."/>
            <person name="Goodwin L."/>
            <person name="Pitluck S."/>
            <person name="Huntemann M."/>
            <person name="Ivanova N."/>
            <person name="Pagani I."/>
            <person name="Mavromatis K."/>
            <person name="Ovchinikova G."/>
            <person name="Pati A."/>
            <person name="Chen A."/>
            <person name="Palaniappan K."/>
            <person name="Land M."/>
            <person name="Hauser L."/>
            <person name="Brambilla E.M."/>
            <person name="Kotsyurbenko O."/>
            <person name="Rohde M."/>
            <person name="Tindall B.J."/>
            <person name="Abt B."/>
            <person name="Goker M."/>
            <person name="Detter J.C."/>
            <person name="Woyke T."/>
            <person name="Bristow J."/>
            <person name="Eisen J.A."/>
            <person name="Markowitz V."/>
            <person name="Hugenholtz P."/>
            <person name="Klenk H.P."/>
            <person name="Kyrpides N.C."/>
        </authorList>
    </citation>
    <scope>NUCLEOTIDE SEQUENCE [LARGE SCALE GENOMIC DNA]</scope>
    <source>
        <strain evidence="6">ATCC 51119 / DSM 12145 / JCM 21818 / LMG 10337 / NBRC 100064 / NCIMB 13643</strain>
    </source>
</reference>
<dbReference type="PANTHER" id="PTHR43630:SF1">
    <property type="entry name" value="POLY-BETA-1,6-N-ACETYL-D-GLUCOSAMINE SYNTHASE"/>
    <property type="match status" value="1"/>
</dbReference>
<feature type="transmembrane region" description="Helical" evidence="4">
    <location>
        <begin position="303"/>
        <end position="320"/>
    </location>
</feature>
<evidence type="ECO:0000256" key="1">
    <source>
        <dbReference type="ARBA" id="ARBA00006739"/>
    </source>
</evidence>
<keyword evidence="2" id="KW-0328">Glycosyltransferase</keyword>
<evidence type="ECO:0000313" key="6">
    <source>
        <dbReference type="Proteomes" id="UP000000310"/>
    </source>
</evidence>
<feature type="transmembrane region" description="Helical" evidence="4">
    <location>
        <begin position="326"/>
        <end position="346"/>
    </location>
</feature>
<dbReference type="AlphaFoldDB" id="F0SBF9"/>
<gene>
    <name evidence="5" type="ordered locus">Pedsa_1034</name>
</gene>
<dbReference type="PANTHER" id="PTHR43630">
    <property type="entry name" value="POLY-BETA-1,6-N-ACETYL-D-GLUCOSAMINE SYNTHASE"/>
    <property type="match status" value="1"/>
</dbReference>